<organism evidence="1">
    <name type="scientific">uncultured Caudovirales phage</name>
    <dbReference type="NCBI Taxonomy" id="2100421"/>
    <lineage>
        <taxon>Viruses</taxon>
        <taxon>Duplodnaviria</taxon>
        <taxon>Heunggongvirae</taxon>
        <taxon>Uroviricota</taxon>
        <taxon>Caudoviricetes</taxon>
        <taxon>Peduoviridae</taxon>
        <taxon>Maltschvirus</taxon>
        <taxon>Maltschvirus maltsch</taxon>
    </lineage>
</organism>
<name>A0A6J5T0A5_9CAUD</name>
<reference evidence="1" key="1">
    <citation type="submission" date="2020-05" db="EMBL/GenBank/DDBJ databases">
        <authorList>
            <person name="Chiriac C."/>
            <person name="Salcher M."/>
            <person name="Ghai R."/>
            <person name="Kavagutti S V."/>
        </authorList>
    </citation>
    <scope>NUCLEOTIDE SEQUENCE</scope>
</reference>
<accession>A0A6J5T0A5</accession>
<protein>
    <submittedName>
        <fullName evidence="1">Uncharacterized protein</fullName>
    </submittedName>
</protein>
<sequence>MSKYKSIYTEVEVEVDLTDFDTEDLLEELEDRGELSLRTGPGPYDSKELVEKIWMLRRNGRDYQQPLNDLIYQVTGRIV</sequence>
<gene>
    <name evidence="1" type="ORF">UFOVP1636_81</name>
</gene>
<evidence type="ECO:0000313" key="1">
    <source>
        <dbReference type="EMBL" id="CAB4220939.1"/>
    </source>
</evidence>
<proteinExistence type="predicted"/>
<dbReference type="EMBL" id="LR797503">
    <property type="protein sequence ID" value="CAB4220939.1"/>
    <property type="molecule type" value="Genomic_DNA"/>
</dbReference>